<sequence>MPEAVETAASEALASARCAAASAWSPASTAPAQLMRRWTKRMPATSSSARRMASSAATASRDGNGGASSGIEEACMSAAA</sequence>
<evidence type="ECO:0000256" key="1">
    <source>
        <dbReference type="SAM" id="MobiDB-lite"/>
    </source>
</evidence>
<evidence type="ECO:0000313" key="2">
    <source>
        <dbReference type="EnsemblPlants" id="TuG1812G0300002758.01.T01.cds290085"/>
    </source>
</evidence>
<name>A0A8R7PTE8_TRIUA</name>
<organism evidence="2 3">
    <name type="scientific">Triticum urartu</name>
    <name type="common">Red wild einkorn</name>
    <name type="synonym">Crithodium urartu</name>
    <dbReference type="NCBI Taxonomy" id="4572"/>
    <lineage>
        <taxon>Eukaryota</taxon>
        <taxon>Viridiplantae</taxon>
        <taxon>Streptophyta</taxon>
        <taxon>Embryophyta</taxon>
        <taxon>Tracheophyta</taxon>
        <taxon>Spermatophyta</taxon>
        <taxon>Magnoliopsida</taxon>
        <taxon>Liliopsida</taxon>
        <taxon>Poales</taxon>
        <taxon>Poaceae</taxon>
        <taxon>BOP clade</taxon>
        <taxon>Pooideae</taxon>
        <taxon>Triticodae</taxon>
        <taxon>Triticeae</taxon>
        <taxon>Triticinae</taxon>
        <taxon>Triticum</taxon>
    </lineage>
</organism>
<keyword evidence="3" id="KW-1185">Reference proteome</keyword>
<dbReference type="EnsemblPlants" id="TuG1812G0300002758.01.T01">
    <property type="protein sequence ID" value="TuG1812G0300002758.01.T01.cds290085"/>
    <property type="gene ID" value="TuG1812G0300002758.01"/>
</dbReference>
<dbReference type="Proteomes" id="UP000015106">
    <property type="component" value="Chromosome 3"/>
</dbReference>
<reference evidence="2" key="2">
    <citation type="submission" date="2018-03" db="EMBL/GenBank/DDBJ databases">
        <title>The Triticum urartu genome reveals the dynamic nature of wheat genome evolution.</title>
        <authorList>
            <person name="Ling H."/>
            <person name="Ma B."/>
            <person name="Shi X."/>
            <person name="Liu H."/>
            <person name="Dong L."/>
            <person name="Sun H."/>
            <person name="Cao Y."/>
            <person name="Gao Q."/>
            <person name="Zheng S."/>
            <person name="Li Y."/>
            <person name="Yu Y."/>
            <person name="Du H."/>
            <person name="Qi M."/>
            <person name="Li Y."/>
            <person name="Yu H."/>
            <person name="Cui Y."/>
            <person name="Wang N."/>
            <person name="Chen C."/>
            <person name="Wu H."/>
            <person name="Zhao Y."/>
            <person name="Zhang J."/>
            <person name="Li Y."/>
            <person name="Zhou W."/>
            <person name="Zhang B."/>
            <person name="Hu W."/>
            <person name="Eijk M."/>
            <person name="Tang J."/>
            <person name="Witsenboer H."/>
            <person name="Zhao S."/>
            <person name="Li Z."/>
            <person name="Zhang A."/>
            <person name="Wang D."/>
            <person name="Liang C."/>
        </authorList>
    </citation>
    <scope>NUCLEOTIDE SEQUENCE [LARGE SCALE GENOMIC DNA]</scope>
    <source>
        <strain evidence="2">cv. G1812</strain>
    </source>
</reference>
<proteinExistence type="predicted"/>
<accession>A0A8R7PTE8</accession>
<protein>
    <submittedName>
        <fullName evidence="2">Uncharacterized protein</fullName>
    </submittedName>
</protein>
<evidence type="ECO:0000313" key="3">
    <source>
        <dbReference type="Proteomes" id="UP000015106"/>
    </source>
</evidence>
<reference evidence="3" key="1">
    <citation type="journal article" date="2013" name="Nature">
        <title>Draft genome of the wheat A-genome progenitor Triticum urartu.</title>
        <authorList>
            <person name="Ling H.Q."/>
            <person name="Zhao S."/>
            <person name="Liu D."/>
            <person name="Wang J."/>
            <person name="Sun H."/>
            <person name="Zhang C."/>
            <person name="Fan H."/>
            <person name="Li D."/>
            <person name="Dong L."/>
            <person name="Tao Y."/>
            <person name="Gao C."/>
            <person name="Wu H."/>
            <person name="Li Y."/>
            <person name="Cui Y."/>
            <person name="Guo X."/>
            <person name="Zheng S."/>
            <person name="Wang B."/>
            <person name="Yu K."/>
            <person name="Liang Q."/>
            <person name="Yang W."/>
            <person name="Lou X."/>
            <person name="Chen J."/>
            <person name="Feng M."/>
            <person name="Jian J."/>
            <person name="Zhang X."/>
            <person name="Luo G."/>
            <person name="Jiang Y."/>
            <person name="Liu J."/>
            <person name="Wang Z."/>
            <person name="Sha Y."/>
            <person name="Zhang B."/>
            <person name="Wu H."/>
            <person name="Tang D."/>
            <person name="Shen Q."/>
            <person name="Xue P."/>
            <person name="Zou S."/>
            <person name="Wang X."/>
            <person name="Liu X."/>
            <person name="Wang F."/>
            <person name="Yang Y."/>
            <person name="An X."/>
            <person name="Dong Z."/>
            <person name="Zhang K."/>
            <person name="Zhang X."/>
            <person name="Luo M.C."/>
            <person name="Dvorak J."/>
            <person name="Tong Y."/>
            <person name="Wang J."/>
            <person name="Yang H."/>
            <person name="Li Z."/>
            <person name="Wang D."/>
            <person name="Zhang A."/>
            <person name="Wang J."/>
        </authorList>
    </citation>
    <scope>NUCLEOTIDE SEQUENCE</scope>
    <source>
        <strain evidence="3">cv. G1812</strain>
    </source>
</reference>
<feature type="compositionally biased region" description="Low complexity" evidence="1">
    <location>
        <begin position="41"/>
        <end position="61"/>
    </location>
</feature>
<feature type="region of interest" description="Disordered" evidence="1">
    <location>
        <begin position="40"/>
        <end position="70"/>
    </location>
</feature>
<dbReference type="Gramene" id="TuG1812G0300002758.01.T01">
    <property type="protein sequence ID" value="TuG1812G0300002758.01.T01.cds290085"/>
    <property type="gene ID" value="TuG1812G0300002758.01"/>
</dbReference>
<reference evidence="2" key="3">
    <citation type="submission" date="2022-06" db="UniProtKB">
        <authorList>
            <consortium name="EnsemblPlants"/>
        </authorList>
    </citation>
    <scope>IDENTIFICATION</scope>
</reference>
<dbReference type="AlphaFoldDB" id="A0A8R7PTE8"/>